<dbReference type="PROSITE" id="PS00211">
    <property type="entry name" value="ABC_TRANSPORTER_1"/>
    <property type="match status" value="1"/>
</dbReference>
<comment type="subcellular location">
    <subcellularLocation>
        <location evidence="1">Cell membrane</location>
        <topology evidence="1">Peripheral membrane protein</topology>
    </subcellularLocation>
</comment>
<comment type="function">
    <text evidence="10">Probably part of an ABC transporter complex. Responsible for energy coupling to the transport system.</text>
</comment>
<proteinExistence type="inferred from homology"/>
<dbReference type="SMART" id="SM00382">
    <property type="entry name" value="AAA"/>
    <property type="match status" value="1"/>
</dbReference>
<keyword evidence="7" id="KW-0067">ATP-binding</keyword>
<gene>
    <name evidence="12" type="ORF">HMPREF9698_00057</name>
</gene>
<dbReference type="HOGENOM" id="CLU_000604_86_7_9"/>
<dbReference type="InterPro" id="IPR003593">
    <property type="entry name" value="AAA+_ATPase"/>
</dbReference>
<organism evidence="12 13">
    <name type="scientific">Alloiococcus otitis ATCC 51267</name>
    <dbReference type="NCBI Taxonomy" id="883081"/>
    <lineage>
        <taxon>Bacteria</taxon>
        <taxon>Bacillati</taxon>
        <taxon>Bacillota</taxon>
        <taxon>Bacilli</taxon>
        <taxon>Lactobacillales</taxon>
        <taxon>Carnobacteriaceae</taxon>
        <taxon>Alloiococcus</taxon>
    </lineage>
</organism>
<dbReference type="InterPro" id="IPR050095">
    <property type="entry name" value="ECF_ABC_transporter_ATP-bd"/>
</dbReference>
<evidence type="ECO:0000256" key="3">
    <source>
        <dbReference type="ARBA" id="ARBA00022448"/>
    </source>
</evidence>
<dbReference type="GO" id="GO:0043190">
    <property type="term" value="C:ATP-binding cassette (ABC) transporter complex"/>
    <property type="evidence" value="ECO:0007669"/>
    <property type="project" value="TreeGrafter"/>
</dbReference>
<accession>K9EAS5</accession>
<comment type="similarity">
    <text evidence="2">Belongs to the ABC transporter superfamily.</text>
</comment>
<comment type="caution">
    <text evidence="12">The sequence shown here is derived from an EMBL/GenBank/DDBJ whole genome shotgun (WGS) entry which is preliminary data.</text>
</comment>
<evidence type="ECO:0000256" key="1">
    <source>
        <dbReference type="ARBA" id="ARBA00004202"/>
    </source>
</evidence>
<dbReference type="PATRIC" id="fig|883081.3.peg.58"/>
<keyword evidence="4" id="KW-1003">Cell membrane</keyword>
<feature type="domain" description="ABC transporter" evidence="11">
    <location>
        <begin position="137"/>
        <end position="372"/>
    </location>
</feature>
<sequence>MLFDEPLANLDPASGEGTIELINRLNKELGVTVVIIEHRLEECLLAGIDQVILLNEGKLVSNTSVSDLLKTDLLSQVGLRQPLYIQALKYAGVDINEIESIGHYRKTTIDPNYLNKVEKWAQSIHRNDENNCGEIILKTENLTYQYPNQATPVLQNISFEIRRGDKVSLVGSNGAGKSTLAKVICGFLRPKKGTIAIMGQDISNYSIKEIADRVGYVMQNPNSMISQNLIFDEVALGLKNRGIASDEIIKRVHETLRICGLYPMRNWPISALSYGQKRRVTIASILVLEPQILILDEPTAGQDYYNYTQFMTFVDSLNRDQNLTILMITHDMHLMQEYTGRSLVFNQGHLLADTTPAVILSNHRLMTKSDLVPTSLYYLGQDLTSLTTEDFIQKFMDYESKVIYRESS</sequence>
<evidence type="ECO:0000256" key="8">
    <source>
        <dbReference type="ARBA" id="ARBA00022967"/>
    </source>
</evidence>
<evidence type="ECO:0000256" key="9">
    <source>
        <dbReference type="ARBA" id="ARBA00023136"/>
    </source>
</evidence>
<evidence type="ECO:0000313" key="12">
    <source>
        <dbReference type="EMBL" id="EKU94329.1"/>
    </source>
</evidence>
<evidence type="ECO:0000256" key="10">
    <source>
        <dbReference type="ARBA" id="ARBA00025157"/>
    </source>
</evidence>
<dbReference type="STRING" id="883081.HMPREF9698_00057"/>
<evidence type="ECO:0000313" key="13">
    <source>
        <dbReference type="Proteomes" id="UP000009875"/>
    </source>
</evidence>
<dbReference type="SUPFAM" id="SSF52540">
    <property type="entry name" value="P-loop containing nucleoside triphosphate hydrolases"/>
    <property type="match status" value="2"/>
</dbReference>
<dbReference type="PANTHER" id="PTHR43553:SF26">
    <property type="entry name" value="ABC TRANSPORTER ATP-BINDING PROTEIN BC_2655-RELATED"/>
    <property type="match status" value="1"/>
</dbReference>
<evidence type="ECO:0000256" key="2">
    <source>
        <dbReference type="ARBA" id="ARBA00005417"/>
    </source>
</evidence>
<evidence type="ECO:0000256" key="5">
    <source>
        <dbReference type="ARBA" id="ARBA00022737"/>
    </source>
</evidence>
<dbReference type="CDD" id="cd03225">
    <property type="entry name" value="ABC_cobalt_CbiO_domain1"/>
    <property type="match status" value="1"/>
</dbReference>
<dbReference type="Proteomes" id="UP000009875">
    <property type="component" value="Unassembled WGS sequence"/>
</dbReference>
<dbReference type="InterPro" id="IPR017871">
    <property type="entry name" value="ABC_transporter-like_CS"/>
</dbReference>
<dbReference type="FunFam" id="3.40.50.300:FF:000224">
    <property type="entry name" value="Energy-coupling factor transporter ATP-binding protein EcfA"/>
    <property type="match status" value="1"/>
</dbReference>
<evidence type="ECO:0000256" key="6">
    <source>
        <dbReference type="ARBA" id="ARBA00022741"/>
    </source>
</evidence>
<evidence type="ECO:0000256" key="4">
    <source>
        <dbReference type="ARBA" id="ARBA00022475"/>
    </source>
</evidence>
<keyword evidence="5" id="KW-0677">Repeat</keyword>
<dbReference type="InterPro" id="IPR022216">
    <property type="entry name" value="ABC_Co_transporter"/>
</dbReference>
<dbReference type="PROSITE" id="PS50893">
    <property type="entry name" value="ABC_TRANSPORTER_2"/>
    <property type="match status" value="1"/>
</dbReference>
<dbReference type="InterPro" id="IPR003439">
    <property type="entry name" value="ABC_transporter-like_ATP-bd"/>
</dbReference>
<dbReference type="GO" id="GO:0042626">
    <property type="term" value="F:ATPase-coupled transmembrane transporter activity"/>
    <property type="evidence" value="ECO:0007669"/>
    <property type="project" value="TreeGrafter"/>
</dbReference>
<protein>
    <recommendedName>
        <fullName evidence="11">ABC transporter domain-containing protein</fullName>
    </recommendedName>
</protein>
<dbReference type="GO" id="GO:0005524">
    <property type="term" value="F:ATP binding"/>
    <property type="evidence" value="ECO:0007669"/>
    <property type="project" value="UniProtKB-KW"/>
</dbReference>
<reference evidence="12 13" key="1">
    <citation type="submission" date="2012-09" db="EMBL/GenBank/DDBJ databases">
        <title>The Genome Sequence of Alloiococcus otitis ATCC 51267.</title>
        <authorList>
            <consortium name="The Broad Institute Genome Sequencing Platform"/>
            <person name="Earl A."/>
            <person name="Ward D."/>
            <person name="Feldgarden M."/>
            <person name="Gevers D."/>
            <person name="Huys G."/>
            <person name="Walker B."/>
            <person name="Young S.K."/>
            <person name="Zeng Q."/>
            <person name="Gargeya S."/>
            <person name="Fitzgerald M."/>
            <person name="Haas B."/>
            <person name="Abouelleil A."/>
            <person name="Alvarado L."/>
            <person name="Arachchi H.M."/>
            <person name="Berlin A.M."/>
            <person name="Chapman S.B."/>
            <person name="Goldberg J."/>
            <person name="Griggs A."/>
            <person name="Gujja S."/>
            <person name="Hansen M."/>
            <person name="Howarth C."/>
            <person name="Imamovic A."/>
            <person name="Larimer J."/>
            <person name="McCowen C."/>
            <person name="Montmayeur A."/>
            <person name="Murphy C."/>
            <person name="Neiman D."/>
            <person name="Pearson M."/>
            <person name="Priest M."/>
            <person name="Roberts A."/>
            <person name="Saif S."/>
            <person name="Shea T."/>
            <person name="Sisk P."/>
            <person name="Sykes S."/>
            <person name="Wortman J."/>
            <person name="Nusbaum C."/>
            <person name="Birren B."/>
        </authorList>
    </citation>
    <scope>NUCLEOTIDE SEQUENCE [LARGE SCALE GENOMIC DNA]</scope>
    <source>
        <strain evidence="12 13">ATCC 51267</strain>
    </source>
</reference>
<keyword evidence="8" id="KW-1278">Translocase</keyword>
<keyword evidence="3" id="KW-0813">Transport</keyword>
<keyword evidence="9" id="KW-0472">Membrane</keyword>
<dbReference type="InterPro" id="IPR027417">
    <property type="entry name" value="P-loop_NTPase"/>
</dbReference>
<dbReference type="eggNOG" id="COG1122">
    <property type="taxonomic scope" value="Bacteria"/>
</dbReference>
<dbReference type="Pfam" id="PF00005">
    <property type="entry name" value="ABC_tran"/>
    <property type="match status" value="1"/>
</dbReference>
<evidence type="ECO:0000259" key="11">
    <source>
        <dbReference type="PROSITE" id="PS50893"/>
    </source>
</evidence>
<dbReference type="Gene3D" id="3.40.50.300">
    <property type="entry name" value="P-loop containing nucleotide triphosphate hydrolases"/>
    <property type="match status" value="2"/>
</dbReference>
<dbReference type="PANTHER" id="PTHR43553">
    <property type="entry name" value="HEAVY METAL TRANSPORTER"/>
    <property type="match status" value="1"/>
</dbReference>
<keyword evidence="13" id="KW-1185">Reference proteome</keyword>
<evidence type="ECO:0000256" key="7">
    <source>
        <dbReference type="ARBA" id="ARBA00022840"/>
    </source>
</evidence>
<dbReference type="AlphaFoldDB" id="K9EAS5"/>
<dbReference type="GO" id="GO:0016887">
    <property type="term" value="F:ATP hydrolysis activity"/>
    <property type="evidence" value="ECO:0007669"/>
    <property type="project" value="InterPro"/>
</dbReference>
<keyword evidence="6" id="KW-0547">Nucleotide-binding</keyword>
<name>K9EAS5_9LACT</name>
<dbReference type="InterPro" id="IPR015856">
    <property type="entry name" value="ABC_transpr_CbiO/EcfA_su"/>
</dbReference>
<dbReference type="EMBL" id="AGXA01000002">
    <property type="protein sequence ID" value="EKU94329.1"/>
    <property type="molecule type" value="Genomic_DNA"/>
</dbReference>
<dbReference type="Pfam" id="PF12558">
    <property type="entry name" value="DUF3744"/>
    <property type="match status" value="1"/>
</dbReference>